<reference evidence="2" key="1">
    <citation type="submission" date="2020-07" db="EMBL/GenBank/DDBJ databases">
        <title>The High-quality genome of the commercially important snow crab, Chionoecetes opilio.</title>
        <authorList>
            <person name="Jeong J.-H."/>
            <person name="Ryu S."/>
        </authorList>
    </citation>
    <scope>NUCLEOTIDE SEQUENCE</scope>
    <source>
        <strain evidence="2">MADBK_172401_WGS</strain>
        <tissue evidence="2">Digestive gland</tissue>
    </source>
</reference>
<organism evidence="2 3">
    <name type="scientific">Chionoecetes opilio</name>
    <name type="common">Atlantic snow crab</name>
    <name type="synonym">Cancer opilio</name>
    <dbReference type="NCBI Taxonomy" id="41210"/>
    <lineage>
        <taxon>Eukaryota</taxon>
        <taxon>Metazoa</taxon>
        <taxon>Ecdysozoa</taxon>
        <taxon>Arthropoda</taxon>
        <taxon>Crustacea</taxon>
        <taxon>Multicrustacea</taxon>
        <taxon>Malacostraca</taxon>
        <taxon>Eumalacostraca</taxon>
        <taxon>Eucarida</taxon>
        <taxon>Decapoda</taxon>
        <taxon>Pleocyemata</taxon>
        <taxon>Brachyura</taxon>
        <taxon>Eubrachyura</taxon>
        <taxon>Majoidea</taxon>
        <taxon>Majidae</taxon>
        <taxon>Chionoecetes</taxon>
    </lineage>
</organism>
<proteinExistence type="predicted"/>
<evidence type="ECO:0000256" key="1">
    <source>
        <dbReference type="SAM" id="MobiDB-lite"/>
    </source>
</evidence>
<dbReference type="Proteomes" id="UP000770661">
    <property type="component" value="Unassembled WGS sequence"/>
</dbReference>
<feature type="compositionally biased region" description="Basic residues" evidence="1">
    <location>
        <begin position="49"/>
        <end position="64"/>
    </location>
</feature>
<keyword evidence="3" id="KW-1185">Reference proteome</keyword>
<sequence>MQRDFMTFPKKSKRLAGNKGRTVTLGGKGVFLSGIRYPFRHRASDASGKMKKPMLSRGRRKRKQVLQDKNQRKGPHFGHDKFFESGSQQQAEGSLYIKGWWVTWTVCHLNPQQGNGQELTRSTSQEYMAHCEDPPQIAALHWDQVLRMSWEVILDQ</sequence>
<protein>
    <submittedName>
        <fullName evidence="2">Uncharacterized protein</fullName>
    </submittedName>
</protein>
<gene>
    <name evidence="2" type="ORF">GWK47_043926</name>
</gene>
<name>A0A8J4YH46_CHIOP</name>
<evidence type="ECO:0000313" key="3">
    <source>
        <dbReference type="Proteomes" id="UP000770661"/>
    </source>
</evidence>
<accession>A0A8J4YH46</accession>
<feature type="compositionally biased region" description="Basic and acidic residues" evidence="1">
    <location>
        <begin position="65"/>
        <end position="82"/>
    </location>
</feature>
<comment type="caution">
    <text evidence="2">The sequence shown here is derived from an EMBL/GenBank/DDBJ whole genome shotgun (WGS) entry which is preliminary data.</text>
</comment>
<dbReference type="AlphaFoldDB" id="A0A8J4YH46"/>
<dbReference type="EMBL" id="JACEEZ010009127">
    <property type="protein sequence ID" value="KAG0722754.1"/>
    <property type="molecule type" value="Genomic_DNA"/>
</dbReference>
<feature type="region of interest" description="Disordered" evidence="1">
    <location>
        <begin position="45"/>
        <end position="82"/>
    </location>
</feature>
<evidence type="ECO:0000313" key="2">
    <source>
        <dbReference type="EMBL" id="KAG0722754.1"/>
    </source>
</evidence>